<sequence length="575" mass="65697">MEIFPEADVIWWNASNYYIRCPFCEEVHCHGINWEAQKLRYSHCEKMGIYHCCFPMNDQGEVAYEIDKRRGRYHNICVSYESDREDDDDVDRLTIQFAQEAAVAVQREENFTSIHQDAKEVVTINPGHGVDPFEQKRILQPISDCASGDVEAVQKYLDTSSEAPLFIRGRYTDGRTNLIIAAAEQSSAMVSLLIEHGAEVNAAAKSGRTALMEAALFGRVENVKVLLKNNADKNLRDIENRQAIDFAQDKRRNKREIYDRTGGNSMSSSYRRLGYIEDTFQRDIDRQEIVRLLGGENRKSRIAFGRPPTLIMSQSYSFKHSPMQDSLVLYGPIEEYPIIRRRQTVARLERGGKFPSVGAMSGWSHPSVQSLRVDGRQWTDDVFYISEVVGHIFPRDNYDQGRDGQYNACHAEKQLIAYFIDRHVFLPRDGQPDSELETEIELNDDKLEEFLSTTQTGRQVTSLRKRKKDLENELFDGDEKLVGKHNQIRALKLELKSVETTLNRLIATPQAAPLLRLESQLEVLNHQKDRHEDLISMANAPPPASLTEAVRKDNYGFVRNAEVSAVFSTVPQEVS</sequence>
<protein>
    <recommendedName>
        <fullName evidence="3">Single-strand DNA deaminase toxin A-like C-terminal domain-containing protein</fullName>
    </recommendedName>
</protein>
<dbReference type="PROSITE" id="PS50088">
    <property type="entry name" value="ANK_REPEAT"/>
    <property type="match status" value="2"/>
</dbReference>
<keyword evidence="1" id="KW-0040">ANK repeat</keyword>
<dbReference type="InterPro" id="IPR036770">
    <property type="entry name" value="Ankyrin_rpt-contain_sf"/>
</dbReference>
<dbReference type="Pfam" id="PF12796">
    <property type="entry name" value="Ank_2"/>
    <property type="match status" value="1"/>
</dbReference>
<name>A0A1Q5TCZ0_9EURO</name>
<keyword evidence="2" id="KW-0175">Coiled coil</keyword>
<dbReference type="EMBL" id="MNBE01000680">
    <property type="protein sequence ID" value="OKO98094.1"/>
    <property type="molecule type" value="Genomic_DNA"/>
</dbReference>
<dbReference type="PANTHER" id="PTHR24147:SF53">
    <property type="entry name" value="ANKYRIN REPEAT DOMAIN 26"/>
    <property type="match status" value="1"/>
</dbReference>
<organism evidence="4 5">
    <name type="scientific">Penicillium subrubescens</name>
    <dbReference type="NCBI Taxonomy" id="1316194"/>
    <lineage>
        <taxon>Eukaryota</taxon>
        <taxon>Fungi</taxon>
        <taxon>Dikarya</taxon>
        <taxon>Ascomycota</taxon>
        <taxon>Pezizomycotina</taxon>
        <taxon>Eurotiomycetes</taxon>
        <taxon>Eurotiomycetidae</taxon>
        <taxon>Eurotiales</taxon>
        <taxon>Aspergillaceae</taxon>
        <taxon>Penicillium</taxon>
    </lineage>
</organism>
<feature type="coiled-coil region" evidence="2">
    <location>
        <begin position="488"/>
        <end position="534"/>
    </location>
</feature>
<gene>
    <name evidence="4" type="ORF">PENSUB_9530</name>
</gene>
<dbReference type="PANTHER" id="PTHR24147">
    <property type="entry name" value="ANKYRIN REPEAT DOMAIN 36-RELATED"/>
    <property type="match status" value="1"/>
</dbReference>
<reference evidence="4 5" key="1">
    <citation type="submission" date="2016-10" db="EMBL/GenBank/DDBJ databases">
        <title>Genome sequence of the ascomycete fungus Penicillium subrubescens.</title>
        <authorList>
            <person name="De Vries R.P."/>
            <person name="Peng M."/>
            <person name="Dilokpimol A."/>
            <person name="Hilden K."/>
            <person name="Makela M.R."/>
            <person name="Grigoriev I."/>
            <person name="Riley R."/>
            <person name="Granchi Z."/>
        </authorList>
    </citation>
    <scope>NUCLEOTIDE SEQUENCE [LARGE SCALE GENOMIC DNA]</scope>
    <source>
        <strain evidence="4 5">CBS 132785</strain>
    </source>
</reference>
<evidence type="ECO:0000259" key="3">
    <source>
        <dbReference type="Pfam" id="PF24120"/>
    </source>
</evidence>
<feature type="domain" description="Single-strand DNA deaminase toxin A-like C-terminal" evidence="3">
    <location>
        <begin position="359"/>
        <end position="416"/>
    </location>
</feature>
<dbReference type="STRING" id="1316194.A0A1Q5TCZ0"/>
<dbReference type="Pfam" id="PF24120">
    <property type="entry name" value="SsdA_C"/>
    <property type="match status" value="1"/>
</dbReference>
<dbReference type="SUPFAM" id="SSF48403">
    <property type="entry name" value="Ankyrin repeat"/>
    <property type="match status" value="1"/>
</dbReference>
<comment type="caution">
    <text evidence="4">The sequence shown here is derived from an EMBL/GenBank/DDBJ whole genome shotgun (WGS) entry which is preliminary data.</text>
</comment>
<evidence type="ECO:0000313" key="4">
    <source>
        <dbReference type="EMBL" id="OKO98094.1"/>
    </source>
</evidence>
<dbReference type="InterPro" id="IPR002110">
    <property type="entry name" value="Ankyrin_rpt"/>
</dbReference>
<dbReference type="Proteomes" id="UP000186955">
    <property type="component" value="Unassembled WGS sequence"/>
</dbReference>
<dbReference type="Gene3D" id="1.25.40.20">
    <property type="entry name" value="Ankyrin repeat-containing domain"/>
    <property type="match status" value="1"/>
</dbReference>
<evidence type="ECO:0000256" key="1">
    <source>
        <dbReference type="PROSITE-ProRule" id="PRU00023"/>
    </source>
</evidence>
<dbReference type="PROSITE" id="PS50297">
    <property type="entry name" value="ANK_REP_REGION"/>
    <property type="match status" value="2"/>
</dbReference>
<dbReference type="AlphaFoldDB" id="A0A1Q5TCZ0"/>
<accession>A0A1Q5TCZ0</accession>
<dbReference type="SMART" id="SM00248">
    <property type="entry name" value="ANK"/>
    <property type="match status" value="2"/>
</dbReference>
<dbReference type="InterPro" id="IPR050657">
    <property type="entry name" value="Ankyrin_repeat_domain"/>
</dbReference>
<feature type="repeat" description="ANK" evidence="1">
    <location>
        <begin position="206"/>
        <end position="238"/>
    </location>
</feature>
<proteinExistence type="predicted"/>
<keyword evidence="5" id="KW-1185">Reference proteome</keyword>
<evidence type="ECO:0000256" key="2">
    <source>
        <dbReference type="SAM" id="Coils"/>
    </source>
</evidence>
<feature type="repeat" description="ANK" evidence="1">
    <location>
        <begin position="173"/>
        <end position="205"/>
    </location>
</feature>
<evidence type="ECO:0000313" key="5">
    <source>
        <dbReference type="Proteomes" id="UP000186955"/>
    </source>
</evidence>
<dbReference type="InterPro" id="IPR057517">
    <property type="entry name" value="SsdA-like_C"/>
</dbReference>